<keyword evidence="4" id="KW-0067">ATP-binding</keyword>
<reference evidence="6" key="1">
    <citation type="journal article" date="2020" name="Stud. Mycol.">
        <title>101 Dothideomycetes genomes: a test case for predicting lifestyles and emergence of pathogens.</title>
        <authorList>
            <person name="Haridas S."/>
            <person name="Albert R."/>
            <person name="Binder M."/>
            <person name="Bloem J."/>
            <person name="Labutti K."/>
            <person name="Salamov A."/>
            <person name="Andreopoulos B."/>
            <person name="Baker S."/>
            <person name="Barry K."/>
            <person name="Bills G."/>
            <person name="Bluhm B."/>
            <person name="Cannon C."/>
            <person name="Castanera R."/>
            <person name="Culley D."/>
            <person name="Daum C."/>
            <person name="Ezra D."/>
            <person name="Gonzalez J."/>
            <person name="Henrissat B."/>
            <person name="Kuo A."/>
            <person name="Liang C."/>
            <person name="Lipzen A."/>
            <person name="Lutzoni F."/>
            <person name="Magnuson J."/>
            <person name="Mondo S."/>
            <person name="Nolan M."/>
            <person name="Ohm R."/>
            <person name="Pangilinan J."/>
            <person name="Park H.-J."/>
            <person name="Ramirez L."/>
            <person name="Alfaro M."/>
            <person name="Sun H."/>
            <person name="Tritt A."/>
            <person name="Yoshinaga Y."/>
            <person name="Zwiers L.-H."/>
            <person name="Turgeon B."/>
            <person name="Goodwin S."/>
            <person name="Spatafora J."/>
            <person name="Crous P."/>
            <person name="Grigoriev I."/>
        </authorList>
    </citation>
    <scope>NUCLEOTIDE SEQUENCE</scope>
    <source>
        <strain evidence="6">ATCC 16933</strain>
    </source>
</reference>
<sequence>MYWKSYKIKANAMTRELYVLLQDSKGSCRLLSSFAEDVQDPECLEKDAIHEAVEEAWIRGAYTPQGIKPHSILRIKSSATGLLGVLVNNLDDYNTFYSYLKPLDQYFNKSVQGEGGYLTPPSEVDHIEYRTVTYVRAFDSYRSTSRTAKIGSSQDIVVYKGISFLDFLAFGEGRFREYVNAIYREHHLISSVIPPHPNIMAAPKAYVTLDSTFPDGSTVPRICGCIFPYYNNGSLAAVLNRSVEERTRISLKRKAKWCYQLVSAMAHVHFVASAWHQDLKPPNILIDDNDDLLLIDWEQVGQGGFFIAPESDGTFDVSTVEEDGGKQKLVYTRYEGPRRVNNTLSHPEWNVLPTWKEEHPKAVELAEVHSTGATLYLLLEQVRLVHVEGVSDYSAEEVRWSEWSDDIPQSWKESITKCRMLDPNERIGMMELLEFWKTEYGKLS</sequence>
<keyword evidence="2" id="KW-0547">Nucleotide-binding</keyword>
<dbReference type="GO" id="GO:0005524">
    <property type="term" value="F:ATP binding"/>
    <property type="evidence" value="ECO:0007669"/>
    <property type="project" value="UniProtKB-KW"/>
</dbReference>
<accession>A0A6A6P1Z6</accession>
<keyword evidence="3 6" id="KW-0418">Kinase</keyword>
<evidence type="ECO:0000256" key="1">
    <source>
        <dbReference type="ARBA" id="ARBA00022679"/>
    </source>
</evidence>
<evidence type="ECO:0000256" key="2">
    <source>
        <dbReference type="ARBA" id="ARBA00022741"/>
    </source>
</evidence>
<keyword evidence="1" id="KW-0808">Transferase</keyword>
<evidence type="ECO:0000313" key="6">
    <source>
        <dbReference type="EMBL" id="KAF2457797.1"/>
    </source>
</evidence>
<dbReference type="EMBL" id="MU001679">
    <property type="protein sequence ID" value="KAF2457797.1"/>
    <property type="molecule type" value="Genomic_DNA"/>
</dbReference>
<organism evidence="6 7">
    <name type="scientific">Lineolata rhizophorae</name>
    <dbReference type="NCBI Taxonomy" id="578093"/>
    <lineage>
        <taxon>Eukaryota</taxon>
        <taxon>Fungi</taxon>
        <taxon>Dikarya</taxon>
        <taxon>Ascomycota</taxon>
        <taxon>Pezizomycotina</taxon>
        <taxon>Dothideomycetes</taxon>
        <taxon>Dothideomycetes incertae sedis</taxon>
        <taxon>Lineolatales</taxon>
        <taxon>Lineolataceae</taxon>
        <taxon>Lineolata</taxon>
    </lineage>
</organism>
<feature type="domain" description="Protein kinase" evidence="5">
    <location>
        <begin position="144"/>
        <end position="443"/>
    </location>
</feature>
<dbReference type="OrthoDB" id="4062651at2759"/>
<keyword evidence="7" id="KW-1185">Reference proteome</keyword>
<dbReference type="Pfam" id="PF00069">
    <property type="entry name" value="Pkinase"/>
    <property type="match status" value="1"/>
</dbReference>
<evidence type="ECO:0000313" key="7">
    <source>
        <dbReference type="Proteomes" id="UP000799766"/>
    </source>
</evidence>
<protein>
    <submittedName>
        <fullName evidence="6">Kinase-like domain-containing protein</fullName>
    </submittedName>
</protein>
<proteinExistence type="predicted"/>
<evidence type="ECO:0000256" key="4">
    <source>
        <dbReference type="ARBA" id="ARBA00022840"/>
    </source>
</evidence>
<dbReference type="Proteomes" id="UP000799766">
    <property type="component" value="Unassembled WGS sequence"/>
</dbReference>
<dbReference type="PANTHER" id="PTHR44329:SF288">
    <property type="entry name" value="MITOGEN-ACTIVATED PROTEIN KINASE KINASE KINASE 20"/>
    <property type="match status" value="1"/>
</dbReference>
<dbReference type="AlphaFoldDB" id="A0A6A6P1Z6"/>
<dbReference type="PROSITE" id="PS50011">
    <property type="entry name" value="PROTEIN_KINASE_DOM"/>
    <property type="match status" value="1"/>
</dbReference>
<dbReference type="PANTHER" id="PTHR44329">
    <property type="entry name" value="SERINE/THREONINE-PROTEIN KINASE TNNI3K-RELATED"/>
    <property type="match status" value="1"/>
</dbReference>
<dbReference type="SMART" id="SM00220">
    <property type="entry name" value="S_TKc"/>
    <property type="match status" value="1"/>
</dbReference>
<dbReference type="GO" id="GO:0004674">
    <property type="term" value="F:protein serine/threonine kinase activity"/>
    <property type="evidence" value="ECO:0007669"/>
    <property type="project" value="TreeGrafter"/>
</dbReference>
<dbReference type="InterPro" id="IPR011009">
    <property type="entry name" value="Kinase-like_dom_sf"/>
</dbReference>
<name>A0A6A6P1Z6_9PEZI</name>
<dbReference type="InterPro" id="IPR000719">
    <property type="entry name" value="Prot_kinase_dom"/>
</dbReference>
<gene>
    <name evidence="6" type="ORF">BDY21DRAFT_371351</name>
</gene>
<evidence type="ECO:0000256" key="3">
    <source>
        <dbReference type="ARBA" id="ARBA00022777"/>
    </source>
</evidence>
<dbReference type="Gene3D" id="1.10.510.10">
    <property type="entry name" value="Transferase(Phosphotransferase) domain 1"/>
    <property type="match status" value="1"/>
</dbReference>
<evidence type="ECO:0000259" key="5">
    <source>
        <dbReference type="PROSITE" id="PS50011"/>
    </source>
</evidence>
<dbReference type="InterPro" id="IPR051681">
    <property type="entry name" value="Ser/Thr_Kinases-Pseudokinases"/>
</dbReference>
<dbReference type="SUPFAM" id="SSF56112">
    <property type="entry name" value="Protein kinase-like (PK-like)"/>
    <property type="match status" value="1"/>
</dbReference>